<dbReference type="PANTHER" id="PTHR32308:SF0">
    <property type="entry name" value="HPCH_HPAI ALDOLASE_CITRATE LYASE DOMAIN-CONTAINING PROTEIN"/>
    <property type="match status" value="1"/>
</dbReference>
<organism evidence="5 6">
    <name type="scientific">Gordonia rubripertincta</name>
    <name type="common">Rhodococcus corallinus</name>
    <dbReference type="NCBI Taxonomy" id="36822"/>
    <lineage>
        <taxon>Bacteria</taxon>
        <taxon>Bacillati</taxon>
        <taxon>Actinomycetota</taxon>
        <taxon>Actinomycetes</taxon>
        <taxon>Mycobacteriales</taxon>
        <taxon>Gordoniaceae</taxon>
        <taxon>Gordonia</taxon>
    </lineage>
</organism>
<name>A0ABT4MS39_GORRU</name>
<dbReference type="InterPro" id="IPR011206">
    <property type="entry name" value="Citrate_lyase_beta/mcl1/mcl2"/>
</dbReference>
<comment type="caution">
    <text evidence="5">The sequence shown here is derived from an EMBL/GenBank/DDBJ whole genome shotgun (WGS) entry which is preliminary data.</text>
</comment>
<dbReference type="Pfam" id="PF03328">
    <property type="entry name" value="HpcH_HpaI"/>
    <property type="match status" value="1"/>
</dbReference>
<dbReference type="SUPFAM" id="SSF51621">
    <property type="entry name" value="Phosphoenolpyruvate/pyruvate domain"/>
    <property type="match status" value="1"/>
</dbReference>
<evidence type="ECO:0000313" key="5">
    <source>
        <dbReference type="EMBL" id="MCZ4548542.1"/>
    </source>
</evidence>
<evidence type="ECO:0000256" key="2">
    <source>
        <dbReference type="ARBA" id="ARBA00022723"/>
    </source>
</evidence>
<dbReference type="Proteomes" id="UP001067235">
    <property type="component" value="Unassembled WGS sequence"/>
</dbReference>
<reference evidence="5" key="1">
    <citation type="submission" date="2022-12" db="EMBL/GenBank/DDBJ databases">
        <authorList>
            <person name="Krivoruchko A.V."/>
            <person name="Elkin A."/>
        </authorList>
    </citation>
    <scope>NUCLEOTIDE SEQUENCE</scope>
    <source>
        <strain evidence="5">IEGM 1388</strain>
    </source>
</reference>
<feature type="domain" description="HpcH/HpaI aldolase/citrate lyase" evidence="4">
    <location>
        <begin position="5"/>
        <end position="218"/>
    </location>
</feature>
<dbReference type="InterPro" id="IPR005000">
    <property type="entry name" value="Aldolase/citrate-lyase_domain"/>
</dbReference>
<evidence type="ECO:0000256" key="3">
    <source>
        <dbReference type="ARBA" id="ARBA00022842"/>
    </source>
</evidence>
<comment type="cofactor">
    <cofactor evidence="1">
        <name>Mg(2+)</name>
        <dbReference type="ChEBI" id="CHEBI:18420"/>
    </cofactor>
</comment>
<sequence length="281" mass="29525">MQRRRSVLVVPGSDRKKIDKALALEVDEVVLDLEDAVVPAQKDTARTLVIETLTGNASRSGTLLSVRINSIDSPWALDDLAALSTTGPGLTSVVVPKAESAEHLTVAAHALGTHPADLQALIETPAGLTHLDDICGATERLAAIVIGYADLAAALGRERNLPPHRWSAVQDRILIAARTAGIAAIDGPHLSIADDADFQAATRWTRELGFDGKWVIHPAQIAFVLQEFTPTADAVAEAQRVLGALADAETKGAGAASLDGQMLDEAIAVSARRVLALAEGR</sequence>
<keyword evidence="2" id="KW-0479">Metal-binding</keyword>
<dbReference type="PANTHER" id="PTHR32308">
    <property type="entry name" value="LYASE BETA SUBUNIT, PUTATIVE (AFU_ORTHOLOGUE AFUA_4G13030)-RELATED"/>
    <property type="match status" value="1"/>
</dbReference>
<proteinExistence type="predicted"/>
<dbReference type="PIRSF" id="PIRSF015582">
    <property type="entry name" value="Cit_lyase_B"/>
    <property type="match status" value="1"/>
</dbReference>
<dbReference type="InterPro" id="IPR015813">
    <property type="entry name" value="Pyrv/PenolPyrv_kinase-like_dom"/>
</dbReference>
<dbReference type="InterPro" id="IPR040442">
    <property type="entry name" value="Pyrv_kinase-like_dom_sf"/>
</dbReference>
<dbReference type="Gene3D" id="3.20.20.60">
    <property type="entry name" value="Phosphoenolpyruvate-binding domains"/>
    <property type="match status" value="1"/>
</dbReference>
<gene>
    <name evidence="5" type="ORF">O4213_01010</name>
</gene>
<protein>
    <submittedName>
        <fullName evidence="5">CoA ester lyase</fullName>
    </submittedName>
</protein>
<keyword evidence="6" id="KW-1185">Reference proteome</keyword>
<dbReference type="RefSeq" id="WP_301569009.1">
    <property type="nucleotide sequence ID" value="NZ_JAPWIE010000001.1"/>
</dbReference>
<evidence type="ECO:0000313" key="6">
    <source>
        <dbReference type="Proteomes" id="UP001067235"/>
    </source>
</evidence>
<evidence type="ECO:0000256" key="1">
    <source>
        <dbReference type="ARBA" id="ARBA00001946"/>
    </source>
</evidence>
<keyword evidence="5" id="KW-0456">Lyase</keyword>
<dbReference type="EMBL" id="JAPWIE010000001">
    <property type="protein sequence ID" value="MCZ4548542.1"/>
    <property type="molecule type" value="Genomic_DNA"/>
</dbReference>
<keyword evidence="3" id="KW-0460">Magnesium</keyword>
<accession>A0ABT4MS39</accession>
<evidence type="ECO:0000259" key="4">
    <source>
        <dbReference type="Pfam" id="PF03328"/>
    </source>
</evidence>
<dbReference type="GO" id="GO:0016829">
    <property type="term" value="F:lyase activity"/>
    <property type="evidence" value="ECO:0007669"/>
    <property type="project" value="UniProtKB-KW"/>
</dbReference>